<keyword evidence="5" id="KW-1185">Reference proteome</keyword>
<feature type="region of interest" description="Disordered" evidence="1">
    <location>
        <begin position="408"/>
        <end position="428"/>
    </location>
</feature>
<organism evidence="4 5">
    <name type="scientific">Conger conger</name>
    <name type="common">Conger eel</name>
    <name type="synonym">Muraena conger</name>
    <dbReference type="NCBI Taxonomy" id="82655"/>
    <lineage>
        <taxon>Eukaryota</taxon>
        <taxon>Metazoa</taxon>
        <taxon>Chordata</taxon>
        <taxon>Craniata</taxon>
        <taxon>Vertebrata</taxon>
        <taxon>Euteleostomi</taxon>
        <taxon>Actinopterygii</taxon>
        <taxon>Neopterygii</taxon>
        <taxon>Teleostei</taxon>
        <taxon>Anguilliformes</taxon>
        <taxon>Congridae</taxon>
        <taxon>Conger</taxon>
    </lineage>
</organism>
<dbReference type="PANTHER" id="PTHR16057:SF1">
    <property type="entry name" value="PROTEIN LINES HOMOLOG 1"/>
    <property type="match status" value="1"/>
</dbReference>
<evidence type="ECO:0000259" key="2">
    <source>
        <dbReference type="Pfam" id="PF14694"/>
    </source>
</evidence>
<dbReference type="Proteomes" id="UP001152803">
    <property type="component" value="Unassembled WGS sequence"/>
</dbReference>
<feature type="domain" description="Protein Lines N-terminal" evidence="2">
    <location>
        <begin position="8"/>
        <end position="352"/>
    </location>
</feature>
<feature type="compositionally biased region" description="Acidic residues" evidence="1">
    <location>
        <begin position="410"/>
        <end position="420"/>
    </location>
</feature>
<dbReference type="Pfam" id="PF14695">
    <property type="entry name" value="LINES_C"/>
    <property type="match status" value="1"/>
</dbReference>
<dbReference type="Pfam" id="PF14694">
    <property type="entry name" value="LINES_N"/>
    <property type="match status" value="1"/>
</dbReference>
<evidence type="ECO:0000259" key="3">
    <source>
        <dbReference type="Pfam" id="PF14695"/>
    </source>
</evidence>
<dbReference type="AlphaFoldDB" id="A0A9Q1DIB0"/>
<proteinExistence type="predicted"/>
<dbReference type="InterPro" id="IPR024875">
    <property type="entry name" value="Protein_Lines"/>
</dbReference>
<feature type="region of interest" description="Disordered" evidence="1">
    <location>
        <begin position="360"/>
        <end position="385"/>
    </location>
</feature>
<evidence type="ECO:0000256" key="1">
    <source>
        <dbReference type="SAM" id="MobiDB-lite"/>
    </source>
</evidence>
<evidence type="ECO:0008006" key="6">
    <source>
        <dbReference type="Google" id="ProtNLM"/>
    </source>
</evidence>
<protein>
    <recommendedName>
        <fullName evidence="6">Lines</fullName>
    </recommendedName>
</protein>
<evidence type="ECO:0000313" key="4">
    <source>
        <dbReference type="EMBL" id="KAJ8271547.1"/>
    </source>
</evidence>
<dbReference type="InterPro" id="IPR032794">
    <property type="entry name" value="LINES_N"/>
</dbReference>
<name>A0A9Q1DIB0_CONCO</name>
<feature type="domain" description="Protein Lines C-terminal" evidence="3">
    <location>
        <begin position="472"/>
        <end position="507"/>
    </location>
</feature>
<comment type="caution">
    <text evidence="4">The sequence shown here is derived from an EMBL/GenBank/DDBJ whole genome shotgun (WGS) entry which is preliminary data.</text>
</comment>
<reference evidence="4" key="1">
    <citation type="journal article" date="2023" name="Science">
        <title>Genome structures resolve the early diversification of teleost fishes.</title>
        <authorList>
            <person name="Parey E."/>
            <person name="Louis A."/>
            <person name="Montfort J."/>
            <person name="Bouchez O."/>
            <person name="Roques C."/>
            <person name="Iampietro C."/>
            <person name="Lluch J."/>
            <person name="Castinel A."/>
            <person name="Donnadieu C."/>
            <person name="Desvignes T."/>
            <person name="Floi Bucao C."/>
            <person name="Jouanno E."/>
            <person name="Wen M."/>
            <person name="Mejri S."/>
            <person name="Dirks R."/>
            <person name="Jansen H."/>
            <person name="Henkel C."/>
            <person name="Chen W.J."/>
            <person name="Zahm M."/>
            <person name="Cabau C."/>
            <person name="Klopp C."/>
            <person name="Thompson A.W."/>
            <person name="Robinson-Rechavi M."/>
            <person name="Braasch I."/>
            <person name="Lecointre G."/>
            <person name="Bobe J."/>
            <person name="Postlethwait J.H."/>
            <person name="Berthelot C."/>
            <person name="Roest Crollius H."/>
            <person name="Guiguen Y."/>
        </authorList>
    </citation>
    <scope>NUCLEOTIDE SEQUENCE</scope>
    <source>
        <strain evidence="4">Concon-B</strain>
    </source>
</reference>
<dbReference type="InterPro" id="IPR029415">
    <property type="entry name" value="Lines_C"/>
</dbReference>
<sequence length="518" mass="56964">MDNCLLSLTTVVKGVLKGPYECKREKLDELLVAFDPVLPHLYTGLLSCGGPGSDMAACQVDSCDLDTIHMTFVDLLEVLTAARVRLHVCPMSLRLLYQQTSVCLQLVDSPVHYAVKKKVLLLLKRVLLGKAGEDLSIGEVQPSAQVDADMTPDLWALADSVLRSAGTGWVQRVSVSAKASFFGGTGESVPGGREGPDFVMLRAVSLLLLKSLEYKVQQVSTEDSLCPVDIQSYLCPLMIFLSQHLTQSLQLYHSCAWVSLVFGEQDDDMIEAAMTLMLLYLYQKRANAASDEDACSSGYNPHCLFICLLKSVAFDHSVLLDFLISTETSFLEYFVKYLKFLLENWEGFRRSCLYTQGSDPLRQRRDSSAHGQKSTVGSKLPINQMDPQFYQSPASGAAESSFHPLVDYGSSDDSEAEEPSVSDGSLGRAQGIREGSRLQCAPAGRPALCLPDHAAVRARDNGLTPDGMCEEAVTCLRELRKVIVKLQKRNLFPYKPASLLRLLMQIETKSGFEDGSQC</sequence>
<dbReference type="PANTHER" id="PTHR16057">
    <property type="entry name" value="WINS1, 2 PROTEIN"/>
    <property type="match status" value="1"/>
</dbReference>
<gene>
    <name evidence="4" type="ORF">COCON_G00104060</name>
</gene>
<evidence type="ECO:0000313" key="5">
    <source>
        <dbReference type="Proteomes" id="UP001152803"/>
    </source>
</evidence>
<dbReference type="EMBL" id="JAFJMO010000007">
    <property type="protein sequence ID" value="KAJ8271547.1"/>
    <property type="molecule type" value="Genomic_DNA"/>
</dbReference>
<accession>A0A9Q1DIB0</accession>
<dbReference type="OrthoDB" id="8251209at2759"/>